<evidence type="ECO:0000313" key="1">
    <source>
        <dbReference type="EMBL" id="WPK24806.1"/>
    </source>
</evidence>
<dbReference type="Proteomes" id="UP001338582">
    <property type="component" value="Chromosome 2"/>
</dbReference>
<keyword evidence="2" id="KW-1185">Reference proteome</keyword>
<gene>
    <name evidence="1" type="ORF">PUMCH_002097</name>
</gene>
<proteinExistence type="predicted"/>
<dbReference type="EMBL" id="CP138895">
    <property type="protein sequence ID" value="WPK24806.1"/>
    <property type="molecule type" value="Genomic_DNA"/>
</dbReference>
<evidence type="ECO:0000313" key="2">
    <source>
        <dbReference type="Proteomes" id="UP001338582"/>
    </source>
</evidence>
<name>A0AAX4H894_9ASCO</name>
<organism evidence="1 2">
    <name type="scientific">Australozyma saopauloensis</name>
    <dbReference type="NCBI Taxonomy" id="291208"/>
    <lineage>
        <taxon>Eukaryota</taxon>
        <taxon>Fungi</taxon>
        <taxon>Dikarya</taxon>
        <taxon>Ascomycota</taxon>
        <taxon>Saccharomycotina</taxon>
        <taxon>Pichiomycetes</taxon>
        <taxon>Metschnikowiaceae</taxon>
        <taxon>Australozyma</taxon>
    </lineage>
</organism>
<dbReference type="AlphaFoldDB" id="A0AAX4H894"/>
<sequence>MSLDEFQLFDQRRKRKPLGDITNRSTAHKITKPSRSVPAGINIRKQNTAFLESFGEYRPRSESGKISRTTRQHALICPSSGFNKSETSIFPDAPAKEHKQAVLILLLKNVLADSSFTKSNEDRMSYFQYVHSLNDFNPLLKEHTQNIKDFADQLKLKQLRSLKAADFRKGNKKDAKPITGTVLESSPMSSFITAVRGEQFDECLLLNTTGCHSLQGRNLTLREFIIYSILGKDVRLYTEWQTDT</sequence>
<reference evidence="1 2" key="1">
    <citation type="submission" date="2023-10" db="EMBL/GenBank/DDBJ databases">
        <title>Draft Genome Sequence of Candida saopaulonensis from a very Premature Infant with Sepsis.</title>
        <authorList>
            <person name="Ning Y."/>
            <person name="Dai R."/>
            <person name="Xiao M."/>
            <person name="Xu Y."/>
            <person name="Yan Q."/>
            <person name="Zhang L."/>
        </authorList>
    </citation>
    <scope>NUCLEOTIDE SEQUENCE [LARGE SCALE GENOMIC DNA]</scope>
    <source>
        <strain evidence="1 2">19XY460</strain>
    </source>
</reference>
<accession>A0AAX4H894</accession>
<dbReference type="GeneID" id="88173162"/>
<dbReference type="RefSeq" id="XP_062877189.1">
    <property type="nucleotide sequence ID" value="XM_063021119.1"/>
</dbReference>
<dbReference type="KEGG" id="asau:88173162"/>
<protein>
    <submittedName>
        <fullName evidence="1">Uncharacterized protein</fullName>
    </submittedName>
</protein>